<feature type="transmembrane region" description="Helical" evidence="1">
    <location>
        <begin position="44"/>
        <end position="63"/>
    </location>
</feature>
<gene>
    <name evidence="2" type="ORF">DesyoDRAFT_1386</name>
</gene>
<feature type="transmembrane region" description="Helical" evidence="1">
    <location>
        <begin position="83"/>
        <end position="101"/>
    </location>
</feature>
<feature type="transmembrane region" description="Helical" evidence="1">
    <location>
        <begin position="113"/>
        <end position="142"/>
    </location>
</feature>
<protein>
    <submittedName>
        <fullName evidence="2">DMSO reductase anchor subunit</fullName>
    </submittedName>
</protein>
<organism evidence="2 3">
    <name type="scientific">Desulfosporosinus youngiae DSM 17734</name>
    <dbReference type="NCBI Taxonomy" id="768710"/>
    <lineage>
        <taxon>Bacteria</taxon>
        <taxon>Bacillati</taxon>
        <taxon>Bacillota</taxon>
        <taxon>Clostridia</taxon>
        <taxon>Eubacteriales</taxon>
        <taxon>Desulfitobacteriaceae</taxon>
        <taxon>Desulfosporosinus</taxon>
    </lineage>
</organism>
<dbReference type="Proteomes" id="UP000005104">
    <property type="component" value="Chromosome"/>
</dbReference>
<dbReference type="HOGENOM" id="CLU_064909_1_1_9"/>
<evidence type="ECO:0000313" key="2">
    <source>
        <dbReference type="EMBL" id="EHQ88544.1"/>
    </source>
</evidence>
<dbReference type="GO" id="GO:0009390">
    <property type="term" value="C:dimethyl sulfoxide reductase complex"/>
    <property type="evidence" value="ECO:0007669"/>
    <property type="project" value="TreeGrafter"/>
</dbReference>
<dbReference type="PANTHER" id="PTHR38095">
    <property type="entry name" value="ANAEROBIC DIMETHYL SULFOXIDE REDUCTASE CHAIN YNFH"/>
    <property type="match status" value="1"/>
</dbReference>
<feature type="transmembrane region" description="Helical" evidence="1">
    <location>
        <begin position="6"/>
        <end position="32"/>
    </location>
</feature>
<dbReference type="OrthoDB" id="2083322at2"/>
<evidence type="ECO:0000256" key="1">
    <source>
        <dbReference type="SAM" id="Phobius"/>
    </source>
</evidence>
<dbReference type="Pfam" id="PF04976">
    <property type="entry name" value="DmsC"/>
    <property type="match status" value="1"/>
</dbReference>
<keyword evidence="1" id="KW-0472">Membrane</keyword>
<dbReference type="GO" id="GO:0019645">
    <property type="term" value="P:anaerobic electron transport chain"/>
    <property type="evidence" value="ECO:0007669"/>
    <property type="project" value="InterPro"/>
</dbReference>
<dbReference type="eggNOG" id="COG3302">
    <property type="taxonomic scope" value="Bacteria"/>
</dbReference>
<feature type="transmembrane region" description="Helical" evidence="1">
    <location>
        <begin position="181"/>
        <end position="202"/>
    </location>
</feature>
<dbReference type="AlphaFoldDB" id="H5Y2Y7"/>
<feature type="transmembrane region" description="Helical" evidence="1">
    <location>
        <begin position="148"/>
        <end position="169"/>
    </location>
</feature>
<keyword evidence="1" id="KW-0812">Transmembrane</keyword>
<feature type="transmembrane region" description="Helical" evidence="1">
    <location>
        <begin position="214"/>
        <end position="235"/>
    </location>
</feature>
<proteinExistence type="predicted"/>
<dbReference type="EMBL" id="CM001441">
    <property type="protein sequence ID" value="EHQ88544.1"/>
    <property type="molecule type" value="Genomic_DNA"/>
</dbReference>
<keyword evidence="3" id="KW-1185">Reference proteome</keyword>
<sequence length="278" mass="29608">MFAEEWPLMMFTLFAQLAVGSFLLLVLIRFMLSSRDSQLAAKMTNFGILAVGPIMGLALIFSLFHLGTPLGAYRSISNLGTSWLSREIVTAGGFFVFWLLTYNAYRKGKSGSILAIVTSIFGLAVIFSMASIYVSSIFPAWANSNTYIAFYGATFALGGAGTMSFLALAAKGQADSETKALAKKMGIVALIAVLLPLAYLMTPSSSQLLMESSLLPWILQGLLSLLGVAVALYSLGKVGGNQAAMPVNLINLGFLMVFAGTFIGRYLFYASAGSVMIG</sequence>
<dbReference type="InterPro" id="IPR007059">
    <property type="entry name" value="DmsC"/>
</dbReference>
<dbReference type="STRING" id="768710.DesyoDRAFT_1386"/>
<dbReference type="RefSeq" id="WP_007781074.1">
    <property type="nucleotide sequence ID" value="NZ_CM001441.1"/>
</dbReference>
<accession>H5Y2Y7</accession>
<feature type="transmembrane region" description="Helical" evidence="1">
    <location>
        <begin position="247"/>
        <end position="268"/>
    </location>
</feature>
<dbReference type="GO" id="GO:0005886">
    <property type="term" value="C:plasma membrane"/>
    <property type="evidence" value="ECO:0007669"/>
    <property type="project" value="TreeGrafter"/>
</dbReference>
<name>H5Y2Y7_9FIRM</name>
<keyword evidence="1" id="KW-1133">Transmembrane helix</keyword>
<evidence type="ECO:0000313" key="3">
    <source>
        <dbReference type="Proteomes" id="UP000005104"/>
    </source>
</evidence>
<reference evidence="2 3" key="1">
    <citation type="submission" date="2011-11" db="EMBL/GenBank/DDBJ databases">
        <title>The Noncontiguous Finished genome of Desulfosporosinus youngiae DSM 17734.</title>
        <authorList>
            <consortium name="US DOE Joint Genome Institute (JGI-PGF)"/>
            <person name="Lucas S."/>
            <person name="Han J."/>
            <person name="Lapidus A."/>
            <person name="Cheng J.-F."/>
            <person name="Goodwin L."/>
            <person name="Pitluck S."/>
            <person name="Peters L."/>
            <person name="Ovchinnikova G."/>
            <person name="Lu M."/>
            <person name="Land M.L."/>
            <person name="Hauser L."/>
            <person name="Pester M."/>
            <person name="Spring S."/>
            <person name="Ollivier B."/>
            <person name="Rattei T."/>
            <person name="Klenk H.-P."/>
            <person name="Wagner M."/>
            <person name="Loy A."/>
            <person name="Woyke T.J."/>
        </authorList>
    </citation>
    <scope>NUCLEOTIDE SEQUENCE [LARGE SCALE GENOMIC DNA]</scope>
    <source>
        <strain evidence="2 3">DSM 17734</strain>
    </source>
</reference>
<dbReference type="PANTHER" id="PTHR38095:SF2">
    <property type="entry name" value="ANAEROBIC DIMETHYL SULFOXIDE REDUCTASE CHAIN C"/>
    <property type="match status" value="1"/>
</dbReference>
<dbReference type="GO" id="GO:0009389">
    <property type="term" value="F:dimethyl sulfoxide reductase activity"/>
    <property type="evidence" value="ECO:0007669"/>
    <property type="project" value="TreeGrafter"/>
</dbReference>